<feature type="chain" id="PRO_5013884140" evidence="1">
    <location>
        <begin position="33"/>
        <end position="178"/>
    </location>
</feature>
<dbReference type="InParanoid" id="A0A2H3ECL4"/>
<name>A0A2H3ECL4_ARMGA</name>
<reference evidence="3" key="1">
    <citation type="journal article" date="2017" name="Nat. Ecol. Evol.">
        <title>Genome expansion and lineage-specific genetic innovations in the forest pathogenic fungi Armillaria.</title>
        <authorList>
            <person name="Sipos G."/>
            <person name="Prasanna A.N."/>
            <person name="Walter M.C."/>
            <person name="O'Connor E."/>
            <person name="Balint B."/>
            <person name="Krizsan K."/>
            <person name="Kiss B."/>
            <person name="Hess J."/>
            <person name="Varga T."/>
            <person name="Slot J."/>
            <person name="Riley R."/>
            <person name="Boka B."/>
            <person name="Rigling D."/>
            <person name="Barry K."/>
            <person name="Lee J."/>
            <person name="Mihaltcheva S."/>
            <person name="LaButti K."/>
            <person name="Lipzen A."/>
            <person name="Waldron R."/>
            <person name="Moloney N.M."/>
            <person name="Sperisen C."/>
            <person name="Kredics L."/>
            <person name="Vagvoelgyi C."/>
            <person name="Patrignani A."/>
            <person name="Fitzpatrick D."/>
            <person name="Nagy I."/>
            <person name="Doyle S."/>
            <person name="Anderson J.B."/>
            <person name="Grigoriev I.V."/>
            <person name="Gueldener U."/>
            <person name="Muensterkoetter M."/>
            <person name="Nagy L.G."/>
        </authorList>
    </citation>
    <scope>NUCLEOTIDE SEQUENCE [LARGE SCALE GENOMIC DNA]</scope>
    <source>
        <strain evidence="3">Ar21-2</strain>
    </source>
</reference>
<dbReference type="Proteomes" id="UP000217790">
    <property type="component" value="Unassembled WGS sequence"/>
</dbReference>
<feature type="signal peptide" evidence="1">
    <location>
        <begin position="1"/>
        <end position="32"/>
    </location>
</feature>
<dbReference type="PROSITE" id="PS51257">
    <property type="entry name" value="PROKAR_LIPOPROTEIN"/>
    <property type="match status" value="1"/>
</dbReference>
<gene>
    <name evidence="2" type="ORF">ARMGADRAFT_1022542</name>
</gene>
<keyword evidence="1" id="KW-0732">Signal</keyword>
<protein>
    <submittedName>
        <fullName evidence="2">Uncharacterized protein</fullName>
    </submittedName>
</protein>
<accession>A0A2H3ECL4</accession>
<organism evidence="2 3">
    <name type="scientific">Armillaria gallica</name>
    <name type="common">Bulbous honey fungus</name>
    <name type="synonym">Armillaria bulbosa</name>
    <dbReference type="NCBI Taxonomy" id="47427"/>
    <lineage>
        <taxon>Eukaryota</taxon>
        <taxon>Fungi</taxon>
        <taxon>Dikarya</taxon>
        <taxon>Basidiomycota</taxon>
        <taxon>Agaricomycotina</taxon>
        <taxon>Agaricomycetes</taxon>
        <taxon>Agaricomycetidae</taxon>
        <taxon>Agaricales</taxon>
        <taxon>Marasmiineae</taxon>
        <taxon>Physalacriaceae</taxon>
        <taxon>Armillaria</taxon>
    </lineage>
</organism>
<keyword evidence="3" id="KW-1185">Reference proteome</keyword>
<proteinExistence type="predicted"/>
<evidence type="ECO:0000313" key="3">
    <source>
        <dbReference type="Proteomes" id="UP000217790"/>
    </source>
</evidence>
<dbReference type="AlphaFoldDB" id="A0A2H3ECL4"/>
<dbReference type="EMBL" id="KZ293644">
    <property type="protein sequence ID" value="PBL04021.1"/>
    <property type="molecule type" value="Genomic_DNA"/>
</dbReference>
<sequence>MARCNRNRTGQTQHWLDLCCWTGFHIVTATLAACCREPDSEKCKQPKPRHIDWFKYIFTACWRGRDTPKENERSNDAGKEAVESREISLLMTVTIMAHKATIQTTLKLAALQQRKPKDEKVVALGWDSTDDGERIKHRHCVEGKDYPSCPGDWPLLCDVTLRSVMDKCSTVDEGNTEI</sequence>
<evidence type="ECO:0000313" key="2">
    <source>
        <dbReference type="EMBL" id="PBL04021.1"/>
    </source>
</evidence>
<evidence type="ECO:0000256" key="1">
    <source>
        <dbReference type="SAM" id="SignalP"/>
    </source>
</evidence>